<comment type="caution">
    <text evidence="1">The sequence shown here is derived from an EMBL/GenBank/DDBJ whole genome shotgun (WGS) entry which is preliminary data.</text>
</comment>
<dbReference type="Proteomes" id="UP001062846">
    <property type="component" value="Chromosome 5"/>
</dbReference>
<sequence length="408" mass="45664">MAMAQRIQDKVLKCSEVLICSCACAPQQLLEGHRMVQKILSQTHIILEILQDPPSRVFLQKVEDAAARLESKRRKVQELGKNMSISKKRKDRPDRGMSAAKVKLPPTLGVKSSAIVEKKLAEEDFCVLREQDVGLVLQGCHWLREYGTTISSGFPIWTEGSVSECQDVFLDGNKEGGAFALEKFGSLHELLAPDDYETASVAKFVLSIFDVFMDDFVHCLLDKVDQNDRTQNCTSYKQTYCNSIYLPCSSVEDELVWDHSKDGQFSVKSAYWLKFYGKFGTGTPVLFSEWLTGWLKSAPNEEVVRGFCVIAFGVHGMMRYLIQNGMVWMLHLTRFAGGAVALILCAVLLIQIAGCYSNSRGCFVFQRQGVDTNMIQVSSCDGWCMAGSFFETGGCLGEIRCRRIRAQV</sequence>
<evidence type="ECO:0000313" key="2">
    <source>
        <dbReference type="Proteomes" id="UP001062846"/>
    </source>
</evidence>
<organism evidence="1 2">
    <name type="scientific">Rhododendron molle</name>
    <name type="common">Chinese azalea</name>
    <name type="synonym">Azalea mollis</name>
    <dbReference type="NCBI Taxonomy" id="49168"/>
    <lineage>
        <taxon>Eukaryota</taxon>
        <taxon>Viridiplantae</taxon>
        <taxon>Streptophyta</taxon>
        <taxon>Embryophyta</taxon>
        <taxon>Tracheophyta</taxon>
        <taxon>Spermatophyta</taxon>
        <taxon>Magnoliopsida</taxon>
        <taxon>eudicotyledons</taxon>
        <taxon>Gunneridae</taxon>
        <taxon>Pentapetalae</taxon>
        <taxon>asterids</taxon>
        <taxon>Ericales</taxon>
        <taxon>Ericaceae</taxon>
        <taxon>Ericoideae</taxon>
        <taxon>Rhodoreae</taxon>
        <taxon>Rhododendron</taxon>
    </lineage>
</organism>
<dbReference type="EMBL" id="CM046392">
    <property type="protein sequence ID" value="KAI8556326.1"/>
    <property type="molecule type" value="Genomic_DNA"/>
</dbReference>
<proteinExistence type="predicted"/>
<gene>
    <name evidence="1" type="ORF">RHMOL_Rhmol05G0244300</name>
</gene>
<accession>A0ACC0NTT6</accession>
<keyword evidence="2" id="KW-1185">Reference proteome</keyword>
<protein>
    <submittedName>
        <fullName evidence="1">Uncharacterized protein</fullName>
    </submittedName>
</protein>
<evidence type="ECO:0000313" key="1">
    <source>
        <dbReference type="EMBL" id="KAI8556326.1"/>
    </source>
</evidence>
<name>A0ACC0NTT6_RHOML</name>
<reference evidence="1" key="1">
    <citation type="submission" date="2022-02" db="EMBL/GenBank/DDBJ databases">
        <title>Plant Genome Project.</title>
        <authorList>
            <person name="Zhang R.-G."/>
        </authorList>
    </citation>
    <scope>NUCLEOTIDE SEQUENCE</scope>
    <source>
        <strain evidence="1">AT1</strain>
    </source>
</reference>